<gene>
    <name evidence="1" type="ORF">AQJ91_34190</name>
</gene>
<dbReference type="EMBL" id="LMXB01000083">
    <property type="protein sequence ID" value="KUO16814.1"/>
    <property type="molecule type" value="Genomic_DNA"/>
</dbReference>
<protein>
    <submittedName>
        <fullName evidence="1">Uncharacterized protein</fullName>
    </submittedName>
</protein>
<sequence>MTSTFANEERCARLVAAVLGVLERGTGPDSPMNLKALMEGTGPKRQRRLVHAPSTVEELAIGAWLDEDPRRRRATWVNDRRTPILWEADGKRYSPTGLVAQMPGDGTLVGLRT</sequence>
<proteinExistence type="predicted"/>
<evidence type="ECO:0000313" key="1">
    <source>
        <dbReference type="EMBL" id="KUO16814.1"/>
    </source>
</evidence>
<name>A0A101UTX3_9ACTN</name>
<dbReference type="STRING" id="909626.AQJ91_34190"/>
<accession>A0A101UTX3</accession>
<reference evidence="1 2" key="1">
    <citation type="submission" date="2015-10" db="EMBL/GenBank/DDBJ databases">
        <title>Draft genome sequence of Streptomyces sp. RV15, isolated from a marine sponge.</title>
        <authorList>
            <person name="Ruckert C."/>
            <person name="Abdelmohsen U.R."/>
            <person name="Winkler A."/>
            <person name="Hentschel U."/>
            <person name="Kalinowski J."/>
            <person name="Kampfer P."/>
            <person name="Glaeser S."/>
        </authorList>
    </citation>
    <scope>NUCLEOTIDE SEQUENCE [LARGE SCALE GENOMIC DNA]</scope>
    <source>
        <strain evidence="1 2">RV15</strain>
    </source>
</reference>
<evidence type="ECO:0000313" key="2">
    <source>
        <dbReference type="Proteomes" id="UP000053260"/>
    </source>
</evidence>
<organism evidence="1 2">
    <name type="scientific">Streptomyces dysideae</name>
    <dbReference type="NCBI Taxonomy" id="909626"/>
    <lineage>
        <taxon>Bacteria</taxon>
        <taxon>Bacillati</taxon>
        <taxon>Actinomycetota</taxon>
        <taxon>Actinomycetes</taxon>
        <taxon>Kitasatosporales</taxon>
        <taxon>Streptomycetaceae</taxon>
        <taxon>Streptomyces</taxon>
    </lineage>
</organism>
<dbReference type="Proteomes" id="UP000053260">
    <property type="component" value="Unassembled WGS sequence"/>
</dbReference>
<dbReference type="AlphaFoldDB" id="A0A101UTX3"/>
<comment type="caution">
    <text evidence="1">The sequence shown here is derived from an EMBL/GenBank/DDBJ whole genome shotgun (WGS) entry which is preliminary data.</text>
</comment>
<keyword evidence="2" id="KW-1185">Reference proteome</keyword>